<protein>
    <recommendedName>
        <fullName evidence="1">Release factor glutamine methyltransferase N-terminal domain-containing protein</fullName>
    </recommendedName>
</protein>
<evidence type="ECO:0000313" key="3">
    <source>
        <dbReference type="Proteomes" id="UP001444071"/>
    </source>
</evidence>
<keyword evidence="3" id="KW-1185">Reference proteome</keyword>
<reference evidence="2 3" key="1">
    <citation type="submission" date="2021-06" db="EMBL/GenBank/DDBJ databases">
        <authorList>
            <person name="Palmer J.M."/>
        </authorList>
    </citation>
    <scope>NUCLEOTIDE SEQUENCE [LARGE SCALE GENOMIC DNA]</scope>
    <source>
        <strain evidence="2 3">XR_2019</strain>
        <tissue evidence="2">Muscle</tissue>
    </source>
</reference>
<dbReference type="Proteomes" id="UP001444071">
    <property type="component" value="Unassembled WGS sequence"/>
</dbReference>
<comment type="caution">
    <text evidence="2">The sequence shown here is derived from an EMBL/GenBank/DDBJ whole genome shotgun (WGS) entry which is preliminary data.</text>
</comment>
<dbReference type="Pfam" id="PF17827">
    <property type="entry name" value="PrmC_N"/>
    <property type="match status" value="1"/>
</dbReference>
<proteinExistence type="predicted"/>
<name>A0ABV0VYU9_9TELE</name>
<accession>A0ABV0VYU9</accession>
<organism evidence="2 3">
    <name type="scientific">Xenotaenia resolanae</name>
    <dbReference type="NCBI Taxonomy" id="208358"/>
    <lineage>
        <taxon>Eukaryota</taxon>
        <taxon>Metazoa</taxon>
        <taxon>Chordata</taxon>
        <taxon>Craniata</taxon>
        <taxon>Vertebrata</taxon>
        <taxon>Euteleostomi</taxon>
        <taxon>Actinopterygii</taxon>
        <taxon>Neopterygii</taxon>
        <taxon>Teleostei</taxon>
        <taxon>Neoteleostei</taxon>
        <taxon>Acanthomorphata</taxon>
        <taxon>Ovalentaria</taxon>
        <taxon>Atherinomorphae</taxon>
        <taxon>Cyprinodontiformes</taxon>
        <taxon>Goodeidae</taxon>
        <taxon>Xenotaenia</taxon>
    </lineage>
</organism>
<feature type="non-terminal residue" evidence="2">
    <location>
        <position position="1"/>
    </location>
</feature>
<gene>
    <name evidence="2" type="ORF">XENORESO_017319</name>
</gene>
<sequence length="126" mass="14642">GIWSFHTRPICSAPALPAGRITALQALDVWKRHFEEKGVTEPEHSSQYIIAHLLGAKTIESVEPQRLTEFLSKEKTEQVWQLCIRRLSRSWLNWCSQICRRILELQRHTKHAWKSVVVLVPFLSVC</sequence>
<feature type="domain" description="Release factor glutamine methyltransferase N-terminal" evidence="1">
    <location>
        <begin position="25"/>
        <end position="89"/>
    </location>
</feature>
<evidence type="ECO:0000259" key="1">
    <source>
        <dbReference type="Pfam" id="PF17827"/>
    </source>
</evidence>
<dbReference type="InterPro" id="IPR040758">
    <property type="entry name" value="PrmC_N"/>
</dbReference>
<evidence type="ECO:0000313" key="2">
    <source>
        <dbReference type="EMBL" id="MEQ2261878.1"/>
    </source>
</evidence>
<dbReference type="EMBL" id="JAHRIM010015909">
    <property type="protein sequence ID" value="MEQ2261878.1"/>
    <property type="molecule type" value="Genomic_DNA"/>
</dbReference>